<reference evidence="1 2" key="1">
    <citation type="submission" date="2020-08" db="EMBL/GenBank/DDBJ databases">
        <title>Genomic Encyclopedia of Type Strains, Phase IV (KMG-IV): sequencing the most valuable type-strain genomes for metagenomic binning, comparative biology and taxonomic classification.</title>
        <authorList>
            <person name="Goeker M."/>
        </authorList>
    </citation>
    <scope>NUCLEOTIDE SEQUENCE [LARGE SCALE GENOMIC DNA]</scope>
    <source>
        <strain evidence="1 2">DSM 45615</strain>
    </source>
</reference>
<keyword evidence="1" id="KW-0031">Aminopeptidase</keyword>
<dbReference type="Gene3D" id="2.120.10.30">
    <property type="entry name" value="TolB, C-terminal domain"/>
    <property type="match status" value="1"/>
</dbReference>
<dbReference type="SUPFAM" id="SSF82171">
    <property type="entry name" value="DPP6 N-terminal domain-like"/>
    <property type="match status" value="1"/>
</dbReference>
<keyword evidence="2" id="KW-1185">Reference proteome</keyword>
<keyword evidence="1" id="KW-0378">Hydrolase</keyword>
<protein>
    <submittedName>
        <fullName evidence="1">Dipeptidyl aminopeptidase/acylaminoacyl peptidase</fullName>
    </submittedName>
</protein>
<accession>A0A840PLE7</accession>
<dbReference type="RefSeq" id="WP_185056722.1">
    <property type="nucleotide sequence ID" value="NZ_BAABIX010000052.1"/>
</dbReference>
<keyword evidence="1" id="KW-0645">Protease</keyword>
<evidence type="ECO:0000313" key="1">
    <source>
        <dbReference type="EMBL" id="MBB5139912.1"/>
    </source>
</evidence>
<dbReference type="AlphaFoldDB" id="A0A840PLE7"/>
<sequence length="342" mass="35689">MRGSFGGRLAVFAAAALALVVVVAVVVVRAREERSTATAAVPTGTAIATGPAEIHAEDLLAVRTGPGAGSGTVLASAGGALRALGVPCRRFYAAAGTAVCLRVTDGVITGSDAIVLDGDLRERERVELPGVPSRARVSASGRMISWTVFVTGDSYLSVGFSTRTGILDTRTGKVTDSLEKFELIQNGEVNRSVDLNYWGVTFTADDNVFYATVSTRGRVYLVKGDVAARRMTVVKEGPECPSLSPDGTRLAYKKRTGDSTSPWRLHVMDLATGAETPLAESGNVDDQAAWLDARTVMYGKARGDTVDVWAVPADGSGAPRVLLRDAFSPVPPPGDPAGGDGH</sequence>
<dbReference type="Proteomes" id="UP000578449">
    <property type="component" value="Unassembled WGS sequence"/>
</dbReference>
<dbReference type="InterPro" id="IPR011042">
    <property type="entry name" value="6-blade_b-propeller_TolB-like"/>
</dbReference>
<name>A0A840PLE7_9ACTN</name>
<proteinExistence type="predicted"/>
<dbReference type="GO" id="GO:0004177">
    <property type="term" value="F:aminopeptidase activity"/>
    <property type="evidence" value="ECO:0007669"/>
    <property type="project" value="UniProtKB-KW"/>
</dbReference>
<comment type="caution">
    <text evidence="1">The sequence shown here is derived from an EMBL/GenBank/DDBJ whole genome shotgun (WGS) entry which is preliminary data.</text>
</comment>
<evidence type="ECO:0000313" key="2">
    <source>
        <dbReference type="Proteomes" id="UP000578449"/>
    </source>
</evidence>
<organism evidence="1 2">
    <name type="scientific">Thermocatellispora tengchongensis</name>
    <dbReference type="NCBI Taxonomy" id="1073253"/>
    <lineage>
        <taxon>Bacteria</taxon>
        <taxon>Bacillati</taxon>
        <taxon>Actinomycetota</taxon>
        <taxon>Actinomycetes</taxon>
        <taxon>Streptosporangiales</taxon>
        <taxon>Streptosporangiaceae</taxon>
        <taxon>Thermocatellispora</taxon>
    </lineage>
</organism>
<dbReference type="EMBL" id="JACHGN010000034">
    <property type="protein sequence ID" value="MBB5139912.1"/>
    <property type="molecule type" value="Genomic_DNA"/>
</dbReference>
<gene>
    <name evidence="1" type="ORF">HNP84_009676</name>
</gene>